<protein>
    <submittedName>
        <fullName evidence="1">Uncharacterized protein</fullName>
    </submittedName>
</protein>
<reference evidence="1" key="1">
    <citation type="journal article" date="2021" name="Proc. Natl. Acad. Sci. U.S.A.">
        <title>A Catalog of Tens of Thousands of Viruses from Human Metagenomes Reveals Hidden Associations with Chronic Diseases.</title>
        <authorList>
            <person name="Tisza M.J."/>
            <person name="Buck C.B."/>
        </authorList>
    </citation>
    <scope>NUCLEOTIDE SEQUENCE</scope>
    <source>
        <strain evidence="1">CtHDv29</strain>
    </source>
</reference>
<name>A0A8S5M6T2_9CAUD</name>
<dbReference type="EMBL" id="BK014836">
    <property type="protein sequence ID" value="DAD77934.1"/>
    <property type="molecule type" value="Genomic_DNA"/>
</dbReference>
<evidence type="ECO:0000313" key="1">
    <source>
        <dbReference type="EMBL" id="DAD77934.1"/>
    </source>
</evidence>
<organism evidence="1">
    <name type="scientific">Siphoviridae sp. ctHDv29</name>
    <dbReference type="NCBI Taxonomy" id="2826228"/>
    <lineage>
        <taxon>Viruses</taxon>
        <taxon>Duplodnaviria</taxon>
        <taxon>Heunggongvirae</taxon>
        <taxon>Uroviricota</taxon>
        <taxon>Caudoviricetes</taxon>
    </lineage>
</organism>
<proteinExistence type="predicted"/>
<sequence length="90" mass="10238">MIVREHYKTRTDGVELYKTYSDAGYLIRQVETGVEYAEAIDVDGAPYTYKETSKLVTDDFDIETANPEQLRERLIDTETAAKILLGEETA</sequence>
<accession>A0A8S5M6T2</accession>